<dbReference type="Proteomes" id="UP001203945">
    <property type="component" value="Unassembled WGS sequence"/>
</dbReference>
<dbReference type="RefSeq" id="WP_255329433.1">
    <property type="nucleotide sequence ID" value="NZ_JAKZEU010000002.1"/>
</dbReference>
<feature type="compositionally biased region" description="Basic and acidic residues" evidence="1">
    <location>
        <begin position="83"/>
        <end position="101"/>
    </location>
</feature>
<dbReference type="Gene3D" id="3.30.1340.30">
    <property type="match status" value="1"/>
</dbReference>
<evidence type="ECO:0000256" key="1">
    <source>
        <dbReference type="SAM" id="MobiDB-lite"/>
    </source>
</evidence>
<feature type="compositionally biased region" description="Basic and acidic residues" evidence="1">
    <location>
        <begin position="179"/>
        <end position="195"/>
    </location>
</feature>
<dbReference type="Pfam" id="PF04972">
    <property type="entry name" value="BON"/>
    <property type="match status" value="1"/>
</dbReference>
<feature type="region of interest" description="Disordered" evidence="1">
    <location>
        <begin position="1"/>
        <end position="270"/>
    </location>
</feature>
<reference evidence="3 4" key="1">
    <citation type="submission" date="2022-03" db="EMBL/GenBank/DDBJ databases">
        <authorList>
            <person name="He Y."/>
        </authorList>
    </citation>
    <scope>NUCLEOTIDE SEQUENCE [LARGE SCALE GENOMIC DNA]</scope>
    <source>
        <strain evidence="3 4">TK19116</strain>
    </source>
</reference>
<organism evidence="3 4">
    <name type="scientific">Paracoccus albicereus</name>
    <dbReference type="NCBI Taxonomy" id="2922394"/>
    <lineage>
        <taxon>Bacteria</taxon>
        <taxon>Pseudomonadati</taxon>
        <taxon>Pseudomonadota</taxon>
        <taxon>Alphaproteobacteria</taxon>
        <taxon>Rhodobacterales</taxon>
        <taxon>Paracoccaceae</taxon>
        <taxon>Paracoccus</taxon>
    </lineage>
</organism>
<evidence type="ECO:0000259" key="2">
    <source>
        <dbReference type="PROSITE" id="PS50914"/>
    </source>
</evidence>
<dbReference type="SMART" id="SM00749">
    <property type="entry name" value="BON"/>
    <property type="match status" value="1"/>
</dbReference>
<dbReference type="InterPro" id="IPR014004">
    <property type="entry name" value="Transpt-assoc_nodulatn_dom_bac"/>
</dbReference>
<feature type="compositionally biased region" description="Basic and acidic residues" evidence="1">
    <location>
        <begin position="219"/>
        <end position="230"/>
    </location>
</feature>
<keyword evidence="4" id="KW-1185">Reference proteome</keyword>
<accession>A0ABT1MQ71</accession>
<feature type="compositionally biased region" description="Basic and acidic residues" evidence="1">
    <location>
        <begin position="1"/>
        <end position="22"/>
    </location>
</feature>
<evidence type="ECO:0000313" key="3">
    <source>
        <dbReference type="EMBL" id="MCQ0970462.1"/>
    </source>
</evidence>
<name>A0ABT1MQ71_9RHOB</name>
<sequence length="270" mass="29351">MARYDENDRNWDQRMQQDDRQRSRGQGGYGYDDDRGGRSGNRYDVGYGDGGRFGDASGQGASGGYDDDMRRGSSAGYGQDDWSGGREDRFGIRGDRSRGRDVYGMGSSYEARYGSADIGQYGDGGDMRQAGSYGGTRGDYEGMYRGSHLWQDDGRQGNDRVGRNSQSGEHRGRGPKGYARSDERIREDVCDHLSDDGSLDASDIEVEVSDSEVTLSGHVESRRDKRRAEDCADAVSGVRHVQNNLRTKDSQGAGSTSGDSASRSGGTVSS</sequence>
<feature type="domain" description="BON" evidence="2">
    <location>
        <begin position="181"/>
        <end position="249"/>
    </location>
</feature>
<dbReference type="InterPro" id="IPR007055">
    <property type="entry name" value="BON_dom"/>
</dbReference>
<proteinExistence type="predicted"/>
<dbReference type="PANTHER" id="PTHR34606:SF15">
    <property type="entry name" value="BON DOMAIN-CONTAINING PROTEIN"/>
    <property type="match status" value="1"/>
</dbReference>
<gene>
    <name evidence="3" type="ORF">MLD63_08505</name>
</gene>
<dbReference type="EMBL" id="JAKZEU010000002">
    <property type="protein sequence ID" value="MCQ0970462.1"/>
    <property type="molecule type" value="Genomic_DNA"/>
</dbReference>
<dbReference type="InterPro" id="IPR051686">
    <property type="entry name" value="Lipoprotein_DolP"/>
</dbReference>
<protein>
    <submittedName>
        <fullName evidence="3">BON domain-containing protein</fullName>
    </submittedName>
</protein>
<feature type="compositionally biased region" description="Polar residues" evidence="1">
    <location>
        <begin position="241"/>
        <end position="270"/>
    </location>
</feature>
<feature type="compositionally biased region" description="Basic and acidic residues" evidence="1">
    <location>
        <begin position="150"/>
        <end position="172"/>
    </location>
</feature>
<evidence type="ECO:0000313" key="4">
    <source>
        <dbReference type="Proteomes" id="UP001203945"/>
    </source>
</evidence>
<dbReference type="PROSITE" id="PS50914">
    <property type="entry name" value="BON"/>
    <property type="match status" value="1"/>
</dbReference>
<dbReference type="PANTHER" id="PTHR34606">
    <property type="entry name" value="BON DOMAIN-CONTAINING PROTEIN"/>
    <property type="match status" value="1"/>
</dbReference>
<comment type="caution">
    <text evidence="3">The sequence shown here is derived from an EMBL/GenBank/DDBJ whole genome shotgun (WGS) entry which is preliminary data.</text>
</comment>